<sequence length="39" mass="4415">MPVTRVTVNHEQRATHRKRAGALFLNVPVLSHIAQQPKL</sequence>
<dbReference type="EMBL" id="CP001614">
    <property type="protein sequence ID" value="ACR13689.1"/>
    <property type="molecule type" value="Genomic_DNA"/>
</dbReference>
<organism evidence="1 2">
    <name type="scientific">Teredinibacter turnerae (strain ATCC 39867 / T7901)</name>
    <dbReference type="NCBI Taxonomy" id="377629"/>
    <lineage>
        <taxon>Bacteria</taxon>
        <taxon>Pseudomonadati</taxon>
        <taxon>Pseudomonadota</taxon>
        <taxon>Gammaproteobacteria</taxon>
        <taxon>Cellvibrionales</taxon>
        <taxon>Cellvibrionaceae</taxon>
        <taxon>Teredinibacter</taxon>
    </lineage>
</organism>
<dbReference type="KEGG" id="ttu:TERTU_0444"/>
<dbReference type="HOGENOM" id="CLU_3318333_0_0_6"/>
<protein>
    <submittedName>
        <fullName evidence="1">Uncharacterized protein</fullName>
    </submittedName>
</protein>
<reference evidence="1 2" key="1">
    <citation type="journal article" date="2009" name="PLoS ONE">
        <title>The complete genome of Teredinibacter turnerae T7901: an intracellular endosymbiont of marine wood-boring bivalves (shipworms).</title>
        <authorList>
            <person name="Yang J.C."/>
            <person name="Madupu R."/>
            <person name="Durkin A.S."/>
            <person name="Ekborg N.A."/>
            <person name="Pedamallu C.S."/>
            <person name="Hostetler J.B."/>
            <person name="Radune D."/>
            <person name="Toms B.S."/>
            <person name="Henrissat B."/>
            <person name="Coutinho P.M."/>
            <person name="Schwarz S."/>
            <person name="Field L."/>
            <person name="Trindade-Silva A.E."/>
            <person name="Soares C.A.G."/>
            <person name="Elshahawi S."/>
            <person name="Hanora A."/>
            <person name="Schmidt E.W."/>
            <person name="Haygood M.G."/>
            <person name="Posfai J."/>
            <person name="Benner J."/>
            <person name="Madinger C."/>
            <person name="Nove J."/>
            <person name="Anton B."/>
            <person name="Chaudhary K."/>
            <person name="Foster J."/>
            <person name="Holman A."/>
            <person name="Kumar S."/>
            <person name="Lessard P.A."/>
            <person name="Luyten Y.A."/>
            <person name="Slatko B."/>
            <person name="Wood N."/>
            <person name="Wu B."/>
            <person name="Teplitski M."/>
            <person name="Mougous J.D."/>
            <person name="Ward N."/>
            <person name="Eisen J.A."/>
            <person name="Badger J.H."/>
            <person name="Distel D.L."/>
        </authorList>
    </citation>
    <scope>NUCLEOTIDE SEQUENCE [LARGE SCALE GENOMIC DNA]</scope>
    <source>
        <strain evidence="2">ATCC 39867 / T7901</strain>
    </source>
</reference>
<gene>
    <name evidence="1" type="ordered locus">TERTU_0444</name>
</gene>
<proteinExistence type="predicted"/>
<evidence type="ECO:0000313" key="2">
    <source>
        <dbReference type="Proteomes" id="UP000009080"/>
    </source>
</evidence>
<keyword evidence="2" id="KW-1185">Reference proteome</keyword>
<evidence type="ECO:0000313" key="1">
    <source>
        <dbReference type="EMBL" id="ACR13689.1"/>
    </source>
</evidence>
<accession>C5BMV8</accession>
<name>C5BMV8_TERTT</name>
<dbReference type="AlphaFoldDB" id="C5BMV8"/>
<dbReference type="Proteomes" id="UP000009080">
    <property type="component" value="Chromosome"/>
</dbReference>